<dbReference type="CDD" id="cd00154">
    <property type="entry name" value="Rab"/>
    <property type="match status" value="1"/>
</dbReference>
<proteinExistence type="inferred from homology"/>
<dbReference type="EMBL" id="DS571259">
    <property type="protein sequence ID" value="EAL51150.1"/>
    <property type="molecule type" value="Genomic_DNA"/>
</dbReference>
<dbReference type="GO" id="GO:0005525">
    <property type="term" value="F:GTP binding"/>
    <property type="evidence" value="ECO:0007669"/>
    <property type="project" value="InterPro"/>
</dbReference>
<organism evidence="3 4">
    <name type="scientific">Entamoeba histolytica (strain ATCC 30459 / HM-1:IMSS / ABRM)</name>
    <dbReference type="NCBI Taxonomy" id="294381"/>
    <lineage>
        <taxon>Eukaryota</taxon>
        <taxon>Amoebozoa</taxon>
        <taxon>Evosea</taxon>
        <taxon>Archamoebae</taxon>
        <taxon>Mastigamoebida</taxon>
        <taxon>Entamoebidae</taxon>
        <taxon>Entamoeba</taxon>
    </lineage>
</organism>
<dbReference type="PROSITE" id="PS51419">
    <property type="entry name" value="RAB"/>
    <property type="match status" value="1"/>
</dbReference>
<protein>
    <submittedName>
        <fullName evidence="3">Rab family GTPase</fullName>
    </submittedName>
</protein>
<keyword evidence="4" id="KW-1185">Reference proteome</keyword>
<evidence type="ECO:0000313" key="3">
    <source>
        <dbReference type="EMBL" id="EAL51150.1"/>
    </source>
</evidence>
<dbReference type="GeneID" id="3410856"/>
<dbReference type="Gene3D" id="3.40.50.300">
    <property type="entry name" value="P-loop containing nucleotide triphosphate hydrolases"/>
    <property type="match status" value="1"/>
</dbReference>
<dbReference type="PRINTS" id="PR00449">
    <property type="entry name" value="RASTRNSFRMNG"/>
</dbReference>
<dbReference type="NCBIfam" id="TIGR00231">
    <property type="entry name" value="small_GTP"/>
    <property type="match status" value="1"/>
</dbReference>
<dbReference type="HOGENOM" id="CLU_041217_10_6_1"/>
<dbReference type="GO" id="GO:0016020">
    <property type="term" value="C:membrane"/>
    <property type="evidence" value="ECO:0000318"/>
    <property type="project" value="GO_Central"/>
</dbReference>
<dbReference type="GO" id="GO:0003924">
    <property type="term" value="F:GTPase activity"/>
    <property type="evidence" value="ECO:0000318"/>
    <property type="project" value="GO_Central"/>
</dbReference>
<dbReference type="OMA" id="ISHWIED"/>
<reference evidence="3" key="1">
    <citation type="journal article" date="2005" name="Nature">
        <title>The genome of the protist parasite Entamoeba histolytica.</title>
        <authorList>
            <person name="Loftus B."/>
            <person name="Anderson I."/>
            <person name="Davies R."/>
            <person name="Alsmark U.C."/>
            <person name="Samuelson J."/>
            <person name="Amedeo P."/>
            <person name="Roncaglia P."/>
            <person name="Berriman M."/>
            <person name="Hirt R.P."/>
            <person name="Mann B.J."/>
            <person name="Nozaki T."/>
            <person name="Suh B."/>
            <person name="Pop M."/>
            <person name="Duchene M."/>
            <person name="Ackers J."/>
            <person name="Tannich E."/>
            <person name="Leippe M."/>
            <person name="Hofer M."/>
            <person name="Bruchhaus I."/>
            <person name="Willhoeft U."/>
            <person name="Bhattacharya A."/>
            <person name="Chillingworth T."/>
            <person name="Churcher C."/>
            <person name="Hance Z."/>
            <person name="Harris B."/>
            <person name="Harris D."/>
            <person name="Jagels K."/>
            <person name="Moule S."/>
            <person name="Mungall K."/>
            <person name="Ormond D."/>
            <person name="Squares R."/>
            <person name="Whitehead S."/>
            <person name="Quail M.A."/>
            <person name="Rabbinowitsch E."/>
            <person name="Norbertczak H."/>
            <person name="Price C."/>
            <person name="Wang Z."/>
            <person name="Guillen N."/>
            <person name="Gilchrist C."/>
            <person name="Stroup S.E."/>
            <person name="Bhattacharya S."/>
            <person name="Lohia A."/>
            <person name="Foster P.G."/>
            <person name="Sicheritz-Ponten T."/>
            <person name="Weber C."/>
            <person name="Singh U."/>
            <person name="Mukherjee C."/>
            <person name="El-Sayed N.M."/>
            <person name="Petri W.A.Jr."/>
            <person name="Clark C.G."/>
            <person name="Embley T.M."/>
            <person name="Barrell B."/>
            <person name="Fraser C.M."/>
            <person name="Hall N."/>
        </authorList>
    </citation>
    <scope>NUCLEOTIDE SEQUENCE [LARGE SCALE GENOMIC DNA]</scope>
    <source>
        <strain evidence="3">HM-1:IMSS</strain>
    </source>
</reference>
<dbReference type="SMART" id="SM00173">
    <property type="entry name" value="RAS"/>
    <property type="match status" value="1"/>
</dbReference>
<comment type="similarity">
    <text evidence="1">Belongs to the small GTPase superfamily. Rho family.</text>
</comment>
<dbReference type="InterPro" id="IPR027417">
    <property type="entry name" value="P-loop_NTPase"/>
</dbReference>
<dbReference type="SMART" id="SM00175">
    <property type="entry name" value="RAB"/>
    <property type="match status" value="1"/>
</dbReference>
<dbReference type="FunFam" id="3.40.50.300:FF:003085">
    <property type="entry name" value="Rab family GTPase"/>
    <property type="match status" value="1"/>
</dbReference>
<reference evidence="3" key="2">
    <citation type="submission" date="2007-03" db="EMBL/GenBank/DDBJ databases">
        <authorList>
            <person name="Lorenzi H."/>
            <person name="Amedeo P."/>
            <person name="Inman J."/>
            <person name="Schobel S."/>
            <person name="Caler E."/>
        </authorList>
    </citation>
    <scope>GENOME REANNOTATION</scope>
    <source>
        <strain evidence="3">HM-1:IMSS</strain>
    </source>
</reference>
<dbReference type="SUPFAM" id="SSF52540">
    <property type="entry name" value="P-loop containing nucleoside triphosphate hydrolases"/>
    <property type="match status" value="1"/>
</dbReference>
<keyword evidence="2" id="KW-0547">Nucleotide-binding</keyword>
<dbReference type="Proteomes" id="UP000001926">
    <property type="component" value="Partially assembled WGS sequence"/>
</dbReference>
<dbReference type="SMART" id="SM00174">
    <property type="entry name" value="RHO"/>
    <property type="match status" value="1"/>
</dbReference>
<sequence>MSTNANRNKQASDELPIKIVIIGDLGVGKTSLIHKYCEYSGEVKELNHKSLVFQNRKLKLVLPDTCGAEQMATVTSAVYQNASACVFVYDITKNDSLLSLQNWVGELKRYGPDKGNVPKFLCGNKTDLESQINENDFKDFLTKNPMKDFKISVQNGEGIDAMFNTILPEAIEESIKQLKAKGRPIPPPIKEKKSGKCALL</sequence>
<dbReference type="AlphaFoldDB" id="A0A8U0WPF2"/>
<dbReference type="PANTHER" id="PTHR47978">
    <property type="match status" value="1"/>
</dbReference>
<dbReference type="InterPro" id="IPR005225">
    <property type="entry name" value="Small_GTP-bd"/>
</dbReference>
<dbReference type="OrthoDB" id="25896at2759"/>
<dbReference type="InterPro" id="IPR001806">
    <property type="entry name" value="Small_GTPase"/>
</dbReference>
<evidence type="ECO:0000313" key="4">
    <source>
        <dbReference type="Proteomes" id="UP000001926"/>
    </source>
</evidence>
<accession>A0A8U0WPF2</accession>
<evidence type="ECO:0000256" key="1">
    <source>
        <dbReference type="ARBA" id="ARBA00010142"/>
    </source>
</evidence>
<dbReference type="RefSeq" id="XP_656536.1">
    <property type="nucleotide sequence ID" value="XM_651444.2"/>
</dbReference>
<name>A0A8U0WPF2_ENTH1</name>
<gene>
    <name evidence="3" type="ORF">EHI_042250</name>
</gene>
<dbReference type="GO" id="GO:0006887">
    <property type="term" value="P:exocytosis"/>
    <property type="evidence" value="ECO:0000318"/>
    <property type="project" value="GO_Central"/>
</dbReference>
<dbReference type="KEGG" id="ehi:EHI_042250"/>
<dbReference type="Pfam" id="PF00071">
    <property type="entry name" value="Ras"/>
    <property type="match status" value="1"/>
</dbReference>
<evidence type="ECO:0000256" key="2">
    <source>
        <dbReference type="ARBA" id="ARBA00022741"/>
    </source>
</evidence>